<reference evidence="1 2" key="1">
    <citation type="submission" date="2022-01" db="EMBL/GenBank/DDBJ databases">
        <authorList>
            <person name="Xiong W."/>
            <person name="Schranz E."/>
        </authorList>
    </citation>
    <scope>NUCLEOTIDE SEQUENCE [LARGE SCALE GENOMIC DNA]</scope>
</reference>
<dbReference type="AlphaFoldDB" id="A0AAU9NJI5"/>
<comment type="caution">
    <text evidence="1">The sequence shown here is derived from an EMBL/GenBank/DDBJ whole genome shotgun (WGS) entry which is preliminary data.</text>
</comment>
<gene>
    <name evidence="1" type="ORF">LVIROSA_LOCUS24299</name>
</gene>
<sequence>MSSGDWVSFSLRHCLVEICDGLPTSIKYWTEEFFFIASTAFFGPTAYGDKAVNPSPDLNPEKQSIVDLLSENYVKWTRVDEVTLGMARMSSYWNKLGRKHVEILAGREVTLLERLHHKRLASFALVTEEITIPNSLPFLIL</sequence>
<dbReference type="EMBL" id="CAKMRJ010004445">
    <property type="protein sequence ID" value="CAH1438017.1"/>
    <property type="molecule type" value="Genomic_DNA"/>
</dbReference>
<protein>
    <submittedName>
        <fullName evidence="1">Uncharacterized protein</fullName>
    </submittedName>
</protein>
<evidence type="ECO:0000313" key="1">
    <source>
        <dbReference type="EMBL" id="CAH1438017.1"/>
    </source>
</evidence>
<name>A0AAU9NJI5_9ASTR</name>
<keyword evidence="2" id="KW-1185">Reference proteome</keyword>
<proteinExistence type="predicted"/>
<dbReference type="Proteomes" id="UP001157418">
    <property type="component" value="Unassembled WGS sequence"/>
</dbReference>
<accession>A0AAU9NJI5</accession>
<evidence type="ECO:0000313" key="2">
    <source>
        <dbReference type="Proteomes" id="UP001157418"/>
    </source>
</evidence>
<organism evidence="1 2">
    <name type="scientific">Lactuca virosa</name>
    <dbReference type="NCBI Taxonomy" id="75947"/>
    <lineage>
        <taxon>Eukaryota</taxon>
        <taxon>Viridiplantae</taxon>
        <taxon>Streptophyta</taxon>
        <taxon>Embryophyta</taxon>
        <taxon>Tracheophyta</taxon>
        <taxon>Spermatophyta</taxon>
        <taxon>Magnoliopsida</taxon>
        <taxon>eudicotyledons</taxon>
        <taxon>Gunneridae</taxon>
        <taxon>Pentapetalae</taxon>
        <taxon>asterids</taxon>
        <taxon>campanulids</taxon>
        <taxon>Asterales</taxon>
        <taxon>Asteraceae</taxon>
        <taxon>Cichorioideae</taxon>
        <taxon>Cichorieae</taxon>
        <taxon>Lactucinae</taxon>
        <taxon>Lactuca</taxon>
    </lineage>
</organism>